<dbReference type="AlphaFoldDB" id="A0A512M765"/>
<evidence type="ECO:0000313" key="3">
    <source>
        <dbReference type="EMBL" id="GEP42181.1"/>
    </source>
</evidence>
<dbReference type="Proteomes" id="UP000321577">
    <property type="component" value="Unassembled WGS sequence"/>
</dbReference>
<gene>
    <name evidence="3" type="ORF">BGE01nite_14720</name>
</gene>
<sequence>MKALSIEPAEGSSFEDAEHVVILMQENRSFDHVYGSMRGVRGFDDPRAIETPGGNPVWLQTDSHGKTYAPFGLKIHESRSTWMRDLPHDRKSQVAATNQGKHDQWLVQKKSHVKDYADMPLTLGFYDRQDVPFYYAFADAFTVCDQHFCSIQSCTTPNRLFLWSGTNRDPRDASANARLENHQIDHDSPADWTTFPERLEEQGISWKFYQNELYISTGLDREADSWLGNYGDNPLEYFLQYHLRFHPARMTYARKRAEELRGLLADETDKSNKEVARSRDELARLEKEMAEYTPERYAALPAKERSLHERAFATNTGDPKHREMETLRYRDGEMEREVKVPAGDVLFQFRKDVTEGKLPAVSWLAAPEVFSDHPSAPWYGAWYVSEVLDILTQNPEVWKKTVFILTYDENDGYYDHVPPFVPPHTQQPATGAASKGIDTTLDFDEHGHALGLGYRVPMVIASPWSRGGNVCSQVFDHTSVLQFLEVFVRNRSGHEIKETNISPWRRTVCGDLTAAFQKRPPEKSVHPEALKRDRVVEQIHRSQFQGLPESFRSLQPDEIEAIRLAPEESRFLPQQEAGQRVSCALPYELKVDGRLKVKDGAFEMTFEAGHQDFGAKSAGAPFQVYAPGKFGSADGGAGTSLESCRRWSFAVSAGDRVSHAWKVGDFESGRYHLRAYGPNGFYREFRGALDGPALEVSFDSERTGPNAGRLTGKGVLNLLNRDSSRSMKVMVTHHVGSGVASGHLLAPGEGVRVVLDFASSHRWYDFSIVVEGNQGFGRRCAGRIENGEAGLSDPTLGRRHS</sequence>
<dbReference type="PANTHER" id="PTHR31956">
    <property type="entry name" value="NON-SPECIFIC PHOSPHOLIPASE C4-RELATED"/>
    <property type="match status" value="1"/>
</dbReference>
<name>A0A512M765_9BACT</name>
<dbReference type="GO" id="GO:0016042">
    <property type="term" value="P:lipid catabolic process"/>
    <property type="evidence" value="ECO:0007669"/>
    <property type="project" value="InterPro"/>
</dbReference>
<evidence type="ECO:0000256" key="1">
    <source>
        <dbReference type="ARBA" id="ARBA00022801"/>
    </source>
</evidence>
<dbReference type="Gene3D" id="3.40.720.10">
    <property type="entry name" value="Alkaline Phosphatase, subunit A"/>
    <property type="match status" value="2"/>
</dbReference>
<reference evidence="3 4" key="1">
    <citation type="submission" date="2019-07" db="EMBL/GenBank/DDBJ databases">
        <title>Whole genome shotgun sequence of Brevifollis gellanilyticus NBRC 108608.</title>
        <authorList>
            <person name="Hosoyama A."/>
            <person name="Uohara A."/>
            <person name="Ohji S."/>
            <person name="Ichikawa N."/>
        </authorList>
    </citation>
    <scope>NUCLEOTIDE SEQUENCE [LARGE SCALE GENOMIC DNA]</scope>
    <source>
        <strain evidence="3 4">NBRC 108608</strain>
    </source>
</reference>
<dbReference type="PANTHER" id="PTHR31956:SF1">
    <property type="entry name" value="NON-SPECIFIC PHOSPHOLIPASE C1"/>
    <property type="match status" value="1"/>
</dbReference>
<feature type="domain" description="Bacterial phospholipase C C-terminal" evidence="2">
    <location>
        <begin position="582"/>
        <end position="687"/>
    </location>
</feature>
<dbReference type="NCBIfam" id="TIGR03396">
    <property type="entry name" value="PC_PLC"/>
    <property type="match status" value="1"/>
</dbReference>
<keyword evidence="4" id="KW-1185">Reference proteome</keyword>
<protein>
    <recommendedName>
        <fullName evidence="2">Bacterial phospholipase C C-terminal domain-containing protein</fullName>
    </recommendedName>
</protein>
<dbReference type="Pfam" id="PF05506">
    <property type="entry name" value="PLipase_C_C"/>
    <property type="match status" value="1"/>
</dbReference>
<evidence type="ECO:0000313" key="4">
    <source>
        <dbReference type="Proteomes" id="UP000321577"/>
    </source>
</evidence>
<dbReference type="InterPro" id="IPR017850">
    <property type="entry name" value="Alkaline_phosphatase_core_sf"/>
</dbReference>
<organism evidence="3 4">
    <name type="scientific">Brevifollis gellanilyticus</name>
    <dbReference type="NCBI Taxonomy" id="748831"/>
    <lineage>
        <taxon>Bacteria</taxon>
        <taxon>Pseudomonadati</taxon>
        <taxon>Verrucomicrobiota</taxon>
        <taxon>Verrucomicrobiia</taxon>
        <taxon>Verrucomicrobiales</taxon>
        <taxon>Verrucomicrobiaceae</taxon>
    </lineage>
</organism>
<dbReference type="InterPro" id="IPR017767">
    <property type="entry name" value="PC-PLC"/>
</dbReference>
<dbReference type="Pfam" id="PF04185">
    <property type="entry name" value="Phosphoesterase"/>
    <property type="match status" value="2"/>
</dbReference>
<dbReference type="InterPro" id="IPR007312">
    <property type="entry name" value="Phosphoesterase"/>
</dbReference>
<comment type="caution">
    <text evidence="3">The sequence shown here is derived from an EMBL/GenBank/DDBJ whole genome shotgun (WGS) entry which is preliminary data.</text>
</comment>
<dbReference type="InterPro" id="IPR008475">
    <property type="entry name" value="PLipase_C_C"/>
</dbReference>
<proteinExistence type="predicted"/>
<evidence type="ECO:0000259" key="2">
    <source>
        <dbReference type="Pfam" id="PF05506"/>
    </source>
</evidence>
<dbReference type="EMBL" id="BKAG01000008">
    <property type="protein sequence ID" value="GEP42181.1"/>
    <property type="molecule type" value="Genomic_DNA"/>
</dbReference>
<accession>A0A512M765</accession>
<dbReference type="GO" id="GO:0034480">
    <property type="term" value="F:phosphatidylcholine phospholipase C activity"/>
    <property type="evidence" value="ECO:0007669"/>
    <property type="project" value="InterPro"/>
</dbReference>
<keyword evidence="1" id="KW-0378">Hydrolase</keyword>